<proteinExistence type="predicted"/>
<dbReference type="EC" id="2.7.7.7" evidence="1"/>
<evidence type="ECO:0000256" key="2">
    <source>
        <dbReference type="ARBA" id="ARBA00049244"/>
    </source>
</evidence>
<comment type="catalytic activity">
    <reaction evidence="2">
        <text>DNA(n) + a 2'-deoxyribonucleoside 5'-triphosphate = DNA(n+1) + diphosphate</text>
        <dbReference type="Rhea" id="RHEA:22508"/>
        <dbReference type="Rhea" id="RHEA-COMP:17339"/>
        <dbReference type="Rhea" id="RHEA-COMP:17340"/>
        <dbReference type="ChEBI" id="CHEBI:33019"/>
        <dbReference type="ChEBI" id="CHEBI:61560"/>
        <dbReference type="ChEBI" id="CHEBI:173112"/>
        <dbReference type="EC" id="2.7.7.7"/>
    </reaction>
</comment>
<evidence type="ECO:0000313" key="4">
    <source>
        <dbReference type="EMBL" id="MEC5384735.1"/>
    </source>
</evidence>
<organism evidence="4 5">
    <name type="scientific">Uliginosibacterium silvisoli</name>
    <dbReference type="NCBI Taxonomy" id="3114758"/>
    <lineage>
        <taxon>Bacteria</taxon>
        <taxon>Pseudomonadati</taxon>
        <taxon>Pseudomonadota</taxon>
        <taxon>Betaproteobacteria</taxon>
        <taxon>Rhodocyclales</taxon>
        <taxon>Zoogloeaceae</taxon>
        <taxon>Uliginosibacterium</taxon>
    </lineage>
</organism>
<dbReference type="Gene3D" id="3.40.1440.10">
    <property type="entry name" value="GIY-YIG endonuclease"/>
    <property type="match status" value="1"/>
</dbReference>
<dbReference type="InterPro" id="IPR013520">
    <property type="entry name" value="Ribonucl_H"/>
</dbReference>
<comment type="caution">
    <text evidence="4">The sequence shown here is derived from an EMBL/GenBank/DDBJ whole genome shotgun (WGS) entry which is preliminary data.</text>
</comment>
<dbReference type="InterPro" id="IPR012337">
    <property type="entry name" value="RNaseH-like_sf"/>
</dbReference>
<feature type="domain" description="Exonuclease" evidence="3">
    <location>
        <begin position="5"/>
        <end position="170"/>
    </location>
</feature>
<dbReference type="GO" id="GO:0004527">
    <property type="term" value="F:exonuclease activity"/>
    <property type="evidence" value="ECO:0007669"/>
    <property type="project" value="UniProtKB-KW"/>
</dbReference>
<dbReference type="SUPFAM" id="SSF53098">
    <property type="entry name" value="Ribonuclease H-like"/>
    <property type="match status" value="1"/>
</dbReference>
<dbReference type="RefSeq" id="WP_327597704.1">
    <property type="nucleotide sequence ID" value="NZ_JAYXHS010000001.1"/>
</dbReference>
<dbReference type="Proteomes" id="UP001331561">
    <property type="component" value="Unassembled WGS sequence"/>
</dbReference>
<evidence type="ECO:0000256" key="1">
    <source>
        <dbReference type="ARBA" id="ARBA00012417"/>
    </source>
</evidence>
<dbReference type="PANTHER" id="PTHR30231">
    <property type="entry name" value="DNA POLYMERASE III SUBUNIT EPSILON"/>
    <property type="match status" value="1"/>
</dbReference>
<dbReference type="CDD" id="cd06127">
    <property type="entry name" value="DEDDh"/>
    <property type="match status" value="1"/>
</dbReference>
<keyword evidence="4" id="KW-0378">Hydrolase</keyword>
<sequence length="464" mass="51691">MHYPRLAIVDLETTGADPTRDRITEIAILITEGDTLIEQWSTLVNPGIPIPWRIQELIGISDEMVADAPGFANVATAVRQRLADAIFVAHNVRFDYNFLRAAFEQIGESFHAPALCSVKFSRALYPQFPRHGLDAIIERHGYAISSRHRALDDAQIVWQFLQESRRDQSAEAVTRAWSRALSDAPQPRLPAGDLEALPECAGVFVFRNAHGHALEIGHSRNLRADVLGLFTARKADARTKKRTTGVQHVETFPTAGELDASLRELQLARHEPRFKPRQEAAWGWRFTLQADPPLQLQELSASDPLNWGDTFGCLRGELEAKKLLRDVVAKNRLCPRRVGLEIGKGACHSHALGKCAGVCAGKETAAEHDLRLLTALAGLKLRTWPYPGPTIFAEQDEAHSRSAFHVFDQWCHLGSFNTHEEALACMSAPERRFDAEKYRLLQRWLAQPGHADNAQGSLLQATPS</sequence>
<keyword evidence="4" id="KW-0269">Exonuclease</keyword>
<dbReference type="SMART" id="SM00479">
    <property type="entry name" value="EXOIII"/>
    <property type="match status" value="1"/>
</dbReference>
<dbReference type="Pfam" id="PF00929">
    <property type="entry name" value="RNase_T"/>
    <property type="match status" value="1"/>
</dbReference>
<dbReference type="PANTHER" id="PTHR30231:SF37">
    <property type="entry name" value="EXODEOXYRIBONUCLEASE 10"/>
    <property type="match status" value="1"/>
</dbReference>
<gene>
    <name evidence="4" type="ORF">VVD49_03320</name>
</gene>
<protein>
    <recommendedName>
        <fullName evidence="1">DNA-directed DNA polymerase</fullName>
        <ecNumber evidence="1">2.7.7.7</ecNumber>
    </recommendedName>
</protein>
<dbReference type="Gene3D" id="3.30.420.10">
    <property type="entry name" value="Ribonuclease H-like superfamily/Ribonuclease H"/>
    <property type="match status" value="1"/>
</dbReference>
<dbReference type="EMBL" id="JAYXHS010000001">
    <property type="protein sequence ID" value="MEC5384735.1"/>
    <property type="molecule type" value="Genomic_DNA"/>
</dbReference>
<reference evidence="4 5" key="1">
    <citation type="submission" date="2024-01" db="EMBL/GenBank/DDBJ databases">
        <title>Uliginosibacterium soil sp. nov.</title>
        <authorList>
            <person name="Lv Y."/>
        </authorList>
    </citation>
    <scope>NUCLEOTIDE SEQUENCE [LARGE SCALE GENOMIC DNA]</scope>
    <source>
        <strain evidence="4 5">H3</strain>
    </source>
</reference>
<dbReference type="InterPro" id="IPR036397">
    <property type="entry name" value="RNaseH_sf"/>
</dbReference>
<dbReference type="InterPro" id="IPR006054">
    <property type="entry name" value="DnaQ"/>
</dbReference>
<dbReference type="InterPro" id="IPR035901">
    <property type="entry name" value="GIY-YIG_endonuc_sf"/>
</dbReference>
<name>A0ABU6K0Z1_9RHOO</name>
<keyword evidence="4" id="KW-0540">Nuclease</keyword>
<dbReference type="NCBIfam" id="TIGR00573">
    <property type="entry name" value="dnaq"/>
    <property type="match status" value="1"/>
</dbReference>
<evidence type="ECO:0000313" key="5">
    <source>
        <dbReference type="Proteomes" id="UP001331561"/>
    </source>
</evidence>
<evidence type="ECO:0000259" key="3">
    <source>
        <dbReference type="SMART" id="SM00479"/>
    </source>
</evidence>
<keyword evidence="5" id="KW-1185">Reference proteome</keyword>
<accession>A0ABU6K0Z1</accession>